<accession>F8F2N4</accession>
<sequence>MNKVKVIILTHHHVPFGSSGEEFESYYTKRLKPLVTSLYKAPHFSILLHCSGVLLEWIEKHHPELFMLLEELINRKQIELLGGGYYEPVFPLLSVTDKIGQIELLTTYIRKHFGKRPRGCWLPGMFWEQNYASVLNTCGIDYAFVHYDQFLHTRNDESINHIFITEDQGKLSTLFPVKPIGSCDEAIAYLDKYKTIVKKGEREDQILSLLINLESVGPEDTYIDEVERGFDSLFAYISKESECFDLTLPIKYLKQDVKAVKTYLTGVNPRQSLVKYPEANDIYGKMIYVHTLVNQLRGDKARKKNAREELWKAQGIDMFYMDSSRGIQNRMLRKAVYKSLLEAERITREKGVFIPSILTFDFNLDGKPEYVIQGNEISCCISQKGASVFELDYFPVATNYTDTFRLQEEGGTRSYKRTSFVEYLCPAGSSLHEILSDSQNRNRFLGDEWFTEETVSRSQNSIGFSTDGIKTKPFGTIEVKKQYSLKKNVLTVNYILINRGIESERFTFLPQIEFSFAEFSTRAYQLFVLQGDIKKEHDLDVWEIRNADSVLFKDCVNDVLISIKSVMPFDTWQYQVFEPQSVYQSTCILPVKEVLLTPGEQWETSFQLVFEKL</sequence>
<dbReference type="PANTHER" id="PTHR36306:SF1">
    <property type="entry name" value="ALPHA-AMYLASE-RELATED"/>
    <property type="match status" value="1"/>
</dbReference>
<dbReference type="HOGENOM" id="CLU_026700_0_0_12"/>
<dbReference type="Gene3D" id="2.70.98.10">
    <property type="match status" value="1"/>
</dbReference>
<evidence type="ECO:0000259" key="3">
    <source>
        <dbReference type="Pfam" id="PF03065"/>
    </source>
</evidence>
<dbReference type="KEGG" id="scd:Spica_1282"/>
<evidence type="ECO:0000256" key="2">
    <source>
        <dbReference type="ARBA" id="ARBA00023277"/>
    </source>
</evidence>
<dbReference type="PANTHER" id="PTHR36306">
    <property type="entry name" value="ALPHA-AMYLASE-RELATED-RELATED"/>
    <property type="match status" value="1"/>
</dbReference>
<keyword evidence="2" id="KW-0119">Carbohydrate metabolism</keyword>
<dbReference type="SUPFAM" id="SSF74650">
    <property type="entry name" value="Galactose mutarotase-like"/>
    <property type="match status" value="1"/>
</dbReference>
<dbReference type="EC" id="2.4.1.25" evidence="6"/>
<dbReference type="GO" id="GO:0005975">
    <property type="term" value="P:carbohydrate metabolic process"/>
    <property type="evidence" value="ECO:0007669"/>
    <property type="project" value="InterPro"/>
</dbReference>
<protein>
    <submittedName>
        <fullName evidence="6">4-alpha-glucanotransferase</fullName>
        <ecNumber evidence="6">2.4.1.25</ecNumber>
    </submittedName>
</protein>
<dbReference type="GO" id="GO:0030246">
    <property type="term" value="F:carbohydrate binding"/>
    <property type="evidence" value="ECO:0007669"/>
    <property type="project" value="InterPro"/>
</dbReference>
<reference evidence="7" key="1">
    <citation type="journal article" date="2013" name="Stand. Genomic Sci.">
        <title>Genome sequence of the thermophilic fresh-water bacterium Spirochaeta caldaria type strain (H1(T)), reclassification of Spirochaeta caldaria, Spirochaeta stenostrepta, and Spirochaeta zuelzerae in the genus Treponema as Treponema caldaria comb. nov., Treponema stenostrepta comb. nov., and Treponema zuelzerae comb. nov., and emendation of the genus Treponema.</title>
        <authorList>
            <person name="Abt B."/>
            <person name="Goker M."/>
            <person name="Scheuner C."/>
            <person name="Han C."/>
            <person name="Lu M."/>
            <person name="Misra M."/>
            <person name="Lapidus A."/>
            <person name="Nolan M."/>
            <person name="Lucas S."/>
            <person name="Hammon N."/>
            <person name="Deshpande S."/>
            <person name="Cheng J.F."/>
            <person name="Tapia R."/>
            <person name="Goodwin L.A."/>
            <person name="Pitluck S."/>
            <person name="Liolios K."/>
            <person name="Pagani I."/>
            <person name="Ivanova N."/>
            <person name="Mavromatis K."/>
            <person name="Mikhailova N."/>
            <person name="Huntemann M."/>
            <person name="Pati A."/>
            <person name="Chen A."/>
            <person name="Palaniappan K."/>
            <person name="Land M."/>
            <person name="Hauser L."/>
            <person name="Jeffries C.D."/>
            <person name="Rohde M."/>
            <person name="Spring S."/>
            <person name="Gronow S."/>
            <person name="Detter J.C."/>
            <person name="Bristow J."/>
            <person name="Eisen J.A."/>
            <person name="Markowitz V."/>
            <person name="Hugenholtz P."/>
            <person name="Kyrpides N.C."/>
            <person name="Woyke T."/>
            <person name="Klenk H.P."/>
        </authorList>
    </citation>
    <scope>NUCLEOTIDE SEQUENCE</scope>
    <source>
        <strain evidence="7">ATCC 51460 / DSM 7334 / H1</strain>
    </source>
</reference>
<dbReference type="InterPro" id="IPR011013">
    <property type="entry name" value="Gal_mutarotase_sf_dom"/>
</dbReference>
<dbReference type="AlphaFoldDB" id="F8F2N4"/>
<evidence type="ECO:0000259" key="4">
    <source>
        <dbReference type="Pfam" id="PF09094"/>
    </source>
</evidence>
<dbReference type="eggNOG" id="COG1449">
    <property type="taxonomic scope" value="Bacteria"/>
</dbReference>
<feature type="domain" description="Alpha-amylase/4-alpha-glucanotransferase C-terminal" evidence="5">
    <location>
        <begin position="414"/>
        <end position="577"/>
    </location>
</feature>
<proteinExistence type="inferred from homology"/>
<keyword evidence="6" id="KW-0808">Transferase</keyword>
<dbReference type="EMBL" id="CP002868">
    <property type="protein sequence ID" value="AEJ19428.1"/>
    <property type="molecule type" value="Genomic_DNA"/>
</dbReference>
<dbReference type="InterPro" id="IPR015178">
    <property type="entry name" value="A-amylase/a-glucTrfase_central"/>
</dbReference>
<dbReference type="STRING" id="744872.Spica_1282"/>
<dbReference type="InterPro" id="IPR028995">
    <property type="entry name" value="Glyco_hydro_57/38_cen_sf"/>
</dbReference>
<dbReference type="Pfam" id="PF09094">
    <property type="entry name" value="AmyA-A_glucT_m"/>
    <property type="match status" value="1"/>
</dbReference>
<dbReference type="InterPro" id="IPR014718">
    <property type="entry name" value="GH-type_carb-bd"/>
</dbReference>
<evidence type="ECO:0000313" key="7">
    <source>
        <dbReference type="Proteomes" id="UP000000503"/>
    </source>
</evidence>
<dbReference type="InterPro" id="IPR011330">
    <property type="entry name" value="Glyco_hydro/deAcase_b/a-brl"/>
</dbReference>
<feature type="domain" description="Alpha-amylase/4-alpha-glucanotransferase central" evidence="4">
    <location>
        <begin position="273"/>
        <end position="346"/>
    </location>
</feature>
<dbReference type="Pfam" id="PF09095">
    <property type="entry name" value="AmyA-gluTrfs_C"/>
    <property type="match status" value="1"/>
</dbReference>
<dbReference type="InterPro" id="IPR052046">
    <property type="entry name" value="GH57_Enzymes"/>
</dbReference>
<name>F8F2N4_GRAC1</name>
<dbReference type="SUPFAM" id="SSF88713">
    <property type="entry name" value="Glycoside hydrolase/deacetylase"/>
    <property type="match status" value="1"/>
</dbReference>
<evidence type="ECO:0000313" key="6">
    <source>
        <dbReference type="EMBL" id="AEJ19428.1"/>
    </source>
</evidence>
<dbReference type="OrthoDB" id="8476at2"/>
<dbReference type="Pfam" id="PF03065">
    <property type="entry name" value="Glyco_hydro_57"/>
    <property type="match status" value="1"/>
</dbReference>
<dbReference type="Proteomes" id="UP000000503">
    <property type="component" value="Chromosome"/>
</dbReference>
<dbReference type="Gene3D" id="3.20.110.20">
    <property type="match status" value="1"/>
</dbReference>
<evidence type="ECO:0000256" key="1">
    <source>
        <dbReference type="ARBA" id="ARBA00006821"/>
    </source>
</evidence>
<keyword evidence="7" id="KW-1185">Reference proteome</keyword>
<dbReference type="InterPro" id="IPR015179">
    <property type="entry name" value="A-amylase/a-glucTrfase_C"/>
</dbReference>
<dbReference type="RefSeq" id="WP_013968739.1">
    <property type="nucleotide sequence ID" value="NC_015732.1"/>
</dbReference>
<dbReference type="SUPFAM" id="SSF88688">
    <property type="entry name" value="Families 57/38 glycoside transferase middle domain"/>
    <property type="match status" value="1"/>
</dbReference>
<keyword evidence="6" id="KW-0328">Glycosyltransferase</keyword>
<comment type="similarity">
    <text evidence="1">Belongs to the glycosyl hydrolase 57 family.</text>
</comment>
<feature type="domain" description="Glycoside hydrolase family 57 N-terminal" evidence="3">
    <location>
        <begin position="21"/>
        <end position="175"/>
    </location>
</feature>
<dbReference type="GO" id="GO:0004134">
    <property type="term" value="F:4-alpha-glucanotransferase activity"/>
    <property type="evidence" value="ECO:0007669"/>
    <property type="project" value="UniProtKB-EC"/>
</dbReference>
<dbReference type="InterPro" id="IPR004300">
    <property type="entry name" value="Glyco_hydro_57_N"/>
</dbReference>
<evidence type="ECO:0000259" key="5">
    <source>
        <dbReference type="Pfam" id="PF09095"/>
    </source>
</evidence>
<organism evidence="6 7">
    <name type="scientific">Gracilinema caldarium (strain ATCC 51460 / DSM 7334 / H1)</name>
    <name type="common">Treponema caldarium</name>
    <dbReference type="NCBI Taxonomy" id="744872"/>
    <lineage>
        <taxon>Bacteria</taxon>
        <taxon>Pseudomonadati</taxon>
        <taxon>Spirochaetota</taxon>
        <taxon>Spirochaetia</taxon>
        <taxon>Spirochaetales</taxon>
        <taxon>Breznakiellaceae</taxon>
        <taxon>Gracilinema</taxon>
    </lineage>
</organism>
<gene>
    <name evidence="6" type="ordered locus">Spica_1282</name>
</gene>